<dbReference type="PANTHER" id="PTHR46093:SF3">
    <property type="entry name" value="ACYL-COA-BINDING DOMAIN-CONTAINING PROTEIN 4"/>
    <property type="match status" value="1"/>
</dbReference>
<dbReference type="AlphaFoldDB" id="A0A1U7LHR6"/>
<proteinExistence type="predicted"/>
<evidence type="ECO:0000256" key="2">
    <source>
        <dbReference type="ARBA" id="ARBA00022737"/>
    </source>
</evidence>
<evidence type="ECO:0000313" key="4">
    <source>
        <dbReference type="Proteomes" id="UP000186594"/>
    </source>
</evidence>
<organism evidence="3 4">
    <name type="scientific">Neolecta irregularis (strain DAH-3)</name>
    <dbReference type="NCBI Taxonomy" id="1198029"/>
    <lineage>
        <taxon>Eukaryota</taxon>
        <taxon>Fungi</taxon>
        <taxon>Dikarya</taxon>
        <taxon>Ascomycota</taxon>
        <taxon>Taphrinomycotina</taxon>
        <taxon>Neolectales</taxon>
        <taxon>Neolectaceae</taxon>
        <taxon>Neolecta</taxon>
    </lineage>
</organism>
<dbReference type="InterPro" id="IPR015915">
    <property type="entry name" value="Kelch-typ_b-propeller"/>
</dbReference>
<accession>A0A1U7LHR6</accession>
<dbReference type="PANTHER" id="PTHR46093">
    <property type="entry name" value="ACYL-COA-BINDING DOMAIN-CONTAINING PROTEIN 5"/>
    <property type="match status" value="1"/>
</dbReference>
<dbReference type="Gene3D" id="2.120.10.80">
    <property type="entry name" value="Kelch-type beta propeller"/>
    <property type="match status" value="2"/>
</dbReference>
<reference evidence="3 4" key="1">
    <citation type="submission" date="2016-04" db="EMBL/GenBank/DDBJ databases">
        <title>Evolutionary innovation and constraint leading to complex multicellularity in the Ascomycota.</title>
        <authorList>
            <person name="Cisse O."/>
            <person name="Nguyen A."/>
            <person name="Hewitt D.A."/>
            <person name="Jedd G."/>
            <person name="Stajich J.E."/>
        </authorList>
    </citation>
    <scope>NUCLEOTIDE SEQUENCE [LARGE SCALE GENOMIC DNA]</scope>
    <source>
        <strain evidence="3 4">DAH-3</strain>
    </source>
</reference>
<dbReference type="OrthoDB" id="10251809at2759"/>
<comment type="caution">
    <text evidence="3">The sequence shown here is derived from an EMBL/GenBank/DDBJ whole genome shotgun (WGS) entry which is preliminary data.</text>
</comment>
<dbReference type="InterPro" id="IPR011043">
    <property type="entry name" value="Gal_Oxase/kelch_b-propeller"/>
</dbReference>
<dbReference type="OMA" id="SQETYVF"/>
<name>A0A1U7LHR6_NEOID</name>
<dbReference type="Proteomes" id="UP000186594">
    <property type="component" value="Unassembled WGS sequence"/>
</dbReference>
<dbReference type="EMBL" id="LXFE01003776">
    <property type="protein sequence ID" value="OLL22195.1"/>
    <property type="molecule type" value="Genomic_DNA"/>
</dbReference>
<evidence type="ECO:0000313" key="3">
    <source>
        <dbReference type="EMBL" id="OLL22195.1"/>
    </source>
</evidence>
<dbReference type="Pfam" id="PF24681">
    <property type="entry name" value="Kelch_KLHDC2_KLHL20_DRC7"/>
    <property type="match status" value="1"/>
</dbReference>
<evidence type="ECO:0000256" key="1">
    <source>
        <dbReference type="ARBA" id="ARBA00022441"/>
    </source>
</evidence>
<dbReference type="SUPFAM" id="SSF117281">
    <property type="entry name" value="Kelch motif"/>
    <property type="match status" value="1"/>
</dbReference>
<protein>
    <submittedName>
        <fullName evidence="3">Tip elongation aberrant protein 1</fullName>
    </submittedName>
</protein>
<dbReference type="SUPFAM" id="SSF50965">
    <property type="entry name" value="Galactose oxidase, central domain"/>
    <property type="match status" value="1"/>
</dbReference>
<keyword evidence="1" id="KW-0880">Kelch repeat</keyword>
<dbReference type="STRING" id="1198029.A0A1U7LHR6"/>
<sequence length="358" mass="39531">MPHRKHFGNSSVISNPRNTIIAPVISNLQSPILPVSAPVRPPTTGAYWHKTPFGSLPRRAHSATLVGDEICIFGGCDRNSCFNTLFVLSPCFYSLTQLSTYGTRPPPLRAHTITPYNDSLILFGGGDGSNYHNALYLLHHRVWKKIDQKGDIPSPRRAHTAVLHQPSNSLLLYGGGDGARALDDMYSLNLASWTWSKLSQKTRPKSRGYHTADLIGDKMVVTGGSDGVDCFDDIHIYDIKSNSWSLPPLSTKYKRLSHSSVRVGSYLFIFGGHNGYQYNSELLLFNLVTLEYETKKIYGSVPEPRGYASLTLYNNTLYLIGGFDGSTVFDQIYALELGASAYLSQIDGFQVGSGQRSI</sequence>
<gene>
    <name evidence="3" type="ORF">NEOLI_003254</name>
</gene>
<keyword evidence="4" id="KW-1185">Reference proteome</keyword>
<keyword evidence="2" id="KW-0677">Repeat</keyword>